<gene>
    <name evidence="3" type="ORF">ECPE_LOCUS1014</name>
</gene>
<evidence type="ECO:0000313" key="5">
    <source>
        <dbReference type="WBParaSite" id="ECPE_0000101401-mRNA-1"/>
    </source>
</evidence>
<reference evidence="3 4" key="2">
    <citation type="submission" date="2018-11" db="EMBL/GenBank/DDBJ databases">
        <authorList>
            <consortium name="Pathogen Informatics"/>
        </authorList>
    </citation>
    <scope>NUCLEOTIDE SEQUENCE [LARGE SCALE GENOMIC DNA]</scope>
    <source>
        <strain evidence="3 4">Egypt</strain>
    </source>
</reference>
<comment type="similarity">
    <text evidence="1">Belongs to the thymidylate kinase family.</text>
</comment>
<proteinExistence type="inferred from homology"/>
<reference evidence="5" key="1">
    <citation type="submission" date="2016-06" db="UniProtKB">
        <authorList>
            <consortium name="WormBaseParasite"/>
        </authorList>
    </citation>
    <scope>IDENTIFICATION</scope>
</reference>
<dbReference type="Pfam" id="PF02223">
    <property type="entry name" value="Thymidylate_kin"/>
    <property type="match status" value="1"/>
</dbReference>
<evidence type="ECO:0000259" key="2">
    <source>
        <dbReference type="Pfam" id="PF02223"/>
    </source>
</evidence>
<dbReference type="SUPFAM" id="SSF52540">
    <property type="entry name" value="P-loop containing nucleoside triphosphate hydrolases"/>
    <property type="match status" value="1"/>
</dbReference>
<accession>A0A183A229</accession>
<dbReference type="GO" id="GO:0006235">
    <property type="term" value="P:dTTP biosynthetic process"/>
    <property type="evidence" value="ECO:0007669"/>
    <property type="project" value="TreeGrafter"/>
</dbReference>
<dbReference type="GO" id="GO:0005737">
    <property type="term" value="C:cytoplasm"/>
    <property type="evidence" value="ECO:0007669"/>
    <property type="project" value="TreeGrafter"/>
</dbReference>
<protein>
    <submittedName>
        <fullName evidence="5">Thymidylate_kin domain-containing protein</fullName>
    </submittedName>
</protein>
<dbReference type="GO" id="GO:0006227">
    <property type="term" value="P:dUDP biosynthetic process"/>
    <property type="evidence" value="ECO:0007669"/>
    <property type="project" value="TreeGrafter"/>
</dbReference>
<dbReference type="EMBL" id="UZAN01004692">
    <property type="protein sequence ID" value="VDP32031.1"/>
    <property type="molecule type" value="Genomic_DNA"/>
</dbReference>
<feature type="domain" description="Thymidylate kinase-like" evidence="2">
    <location>
        <begin position="11"/>
        <end position="80"/>
    </location>
</feature>
<dbReference type="WBParaSite" id="ECPE_0000101401-mRNA-1">
    <property type="protein sequence ID" value="ECPE_0000101401-mRNA-1"/>
    <property type="gene ID" value="ECPE_0000101401"/>
</dbReference>
<dbReference type="Gene3D" id="3.40.50.300">
    <property type="entry name" value="P-loop containing nucleotide triphosphate hydrolases"/>
    <property type="match status" value="1"/>
</dbReference>
<dbReference type="Proteomes" id="UP000272942">
    <property type="component" value="Unassembled WGS sequence"/>
</dbReference>
<evidence type="ECO:0000256" key="1">
    <source>
        <dbReference type="ARBA" id="ARBA00009776"/>
    </source>
</evidence>
<sequence length="102" mass="11114">MGAKRGVFVVFEGTDKGGKKTQSKLLADALTQISGKETLYIHFPDKSTPTGQIISRYHAGEIDLAPRAAHLLYTANRCVSYLKFVASSSNLCDSTDMSKDSR</sequence>
<dbReference type="PANTHER" id="PTHR10344:SF1">
    <property type="entry name" value="THYMIDYLATE KINASE"/>
    <property type="match status" value="1"/>
</dbReference>
<dbReference type="InterPro" id="IPR027417">
    <property type="entry name" value="P-loop_NTPase"/>
</dbReference>
<dbReference type="OrthoDB" id="425602at2759"/>
<evidence type="ECO:0000313" key="4">
    <source>
        <dbReference type="Proteomes" id="UP000272942"/>
    </source>
</evidence>
<keyword evidence="4" id="KW-1185">Reference proteome</keyword>
<dbReference type="PANTHER" id="PTHR10344">
    <property type="entry name" value="THYMIDYLATE KINASE"/>
    <property type="match status" value="1"/>
</dbReference>
<name>A0A183A229_9TREM</name>
<dbReference type="GO" id="GO:0006233">
    <property type="term" value="P:dTDP biosynthetic process"/>
    <property type="evidence" value="ECO:0007669"/>
    <property type="project" value="TreeGrafter"/>
</dbReference>
<evidence type="ECO:0000313" key="3">
    <source>
        <dbReference type="EMBL" id="VDP32031.1"/>
    </source>
</evidence>
<dbReference type="AlphaFoldDB" id="A0A183A229"/>
<organism evidence="5">
    <name type="scientific">Echinostoma caproni</name>
    <dbReference type="NCBI Taxonomy" id="27848"/>
    <lineage>
        <taxon>Eukaryota</taxon>
        <taxon>Metazoa</taxon>
        <taxon>Spiralia</taxon>
        <taxon>Lophotrochozoa</taxon>
        <taxon>Platyhelminthes</taxon>
        <taxon>Trematoda</taxon>
        <taxon>Digenea</taxon>
        <taxon>Plagiorchiida</taxon>
        <taxon>Echinostomata</taxon>
        <taxon>Echinostomatoidea</taxon>
        <taxon>Echinostomatidae</taxon>
        <taxon>Echinostoma</taxon>
    </lineage>
</organism>
<dbReference type="GO" id="GO:0004798">
    <property type="term" value="F:dTMP kinase activity"/>
    <property type="evidence" value="ECO:0007669"/>
    <property type="project" value="TreeGrafter"/>
</dbReference>
<dbReference type="InterPro" id="IPR039430">
    <property type="entry name" value="Thymidylate_kin-like_dom"/>
</dbReference>